<dbReference type="Pfam" id="PF02738">
    <property type="entry name" value="MoCoBD_1"/>
    <property type="match status" value="1"/>
</dbReference>
<dbReference type="OrthoDB" id="9759099at2"/>
<protein>
    <submittedName>
        <fullName evidence="13">Xanthine dehydrogenase large subunit</fullName>
    </submittedName>
</protein>
<dbReference type="SUPFAM" id="SSF56003">
    <property type="entry name" value="Molybdenum cofactor-binding domain"/>
    <property type="match status" value="1"/>
</dbReference>
<proteinExistence type="inferred from homology"/>
<dbReference type="Gene3D" id="3.30.365.10">
    <property type="entry name" value="Aldehyde oxidase/xanthine dehydrogenase, molybdopterin binding domain"/>
    <property type="match status" value="4"/>
</dbReference>
<dbReference type="InterPro" id="IPR046867">
    <property type="entry name" value="AldOxase/xan_DH_MoCoBD2"/>
</dbReference>
<dbReference type="PANTHER" id="PTHR11908">
    <property type="entry name" value="XANTHINE DEHYDROGENASE"/>
    <property type="match status" value="1"/>
</dbReference>
<accession>A0A2V4WYT8</accession>
<comment type="cofactor">
    <cofactor evidence="10">
        <name>[2Fe-2S] cluster</name>
        <dbReference type="ChEBI" id="CHEBI:190135"/>
    </cofactor>
</comment>
<keyword evidence="6" id="KW-0479">Metal-binding</keyword>
<comment type="cofactor">
    <cofactor evidence="11">
        <name>Mo-molybdopterin cytosine dinucleotide</name>
        <dbReference type="ChEBI" id="CHEBI:71308"/>
    </cofactor>
</comment>
<keyword evidence="9" id="KW-0411">Iron-sulfur</keyword>
<evidence type="ECO:0000256" key="8">
    <source>
        <dbReference type="ARBA" id="ARBA00023004"/>
    </source>
</evidence>
<dbReference type="Pfam" id="PF01315">
    <property type="entry name" value="Ald_Xan_dh_C"/>
    <property type="match status" value="1"/>
</dbReference>
<dbReference type="GO" id="GO:0051537">
    <property type="term" value="F:2 iron, 2 sulfur cluster binding"/>
    <property type="evidence" value="ECO:0007669"/>
    <property type="project" value="UniProtKB-KW"/>
</dbReference>
<name>A0A2V4WYT8_9FLAO</name>
<dbReference type="Gene3D" id="3.90.1170.50">
    <property type="entry name" value="Aldehyde oxidase/xanthine dehydrogenase, a/b hammerhead"/>
    <property type="match status" value="1"/>
</dbReference>
<dbReference type="InterPro" id="IPR008274">
    <property type="entry name" value="AldOxase/xan_DH_MoCoBD1"/>
</dbReference>
<evidence type="ECO:0000256" key="4">
    <source>
        <dbReference type="ARBA" id="ARBA00022505"/>
    </source>
</evidence>
<dbReference type="EMBL" id="QJTD01000001">
    <property type="protein sequence ID" value="PYE82812.1"/>
    <property type="molecule type" value="Genomic_DNA"/>
</dbReference>
<dbReference type="FunFam" id="3.30.365.10:FF:000001">
    <property type="entry name" value="Xanthine dehydrogenase oxidase"/>
    <property type="match status" value="1"/>
</dbReference>
<feature type="domain" description="Aldehyde oxidase/xanthine dehydrogenase a/b hammerhead" evidence="12">
    <location>
        <begin position="35"/>
        <end position="142"/>
    </location>
</feature>
<comment type="cofactor">
    <cofactor evidence="1">
        <name>Mo-molybdopterin</name>
        <dbReference type="ChEBI" id="CHEBI:71302"/>
    </cofactor>
</comment>
<dbReference type="InterPro" id="IPR000674">
    <property type="entry name" value="Ald_Oxase/Xan_DH_a/b"/>
</dbReference>
<dbReference type="AlphaFoldDB" id="A0A2V4WYT8"/>
<dbReference type="GO" id="GO:0016491">
    <property type="term" value="F:oxidoreductase activity"/>
    <property type="evidence" value="ECO:0007669"/>
    <property type="project" value="UniProtKB-KW"/>
</dbReference>
<dbReference type="InterPro" id="IPR016208">
    <property type="entry name" value="Ald_Oxase/xanthine_DH-like"/>
</dbReference>
<evidence type="ECO:0000256" key="1">
    <source>
        <dbReference type="ARBA" id="ARBA00001924"/>
    </source>
</evidence>
<dbReference type="PANTHER" id="PTHR11908:SF132">
    <property type="entry name" value="ALDEHYDE OXIDASE 1-RELATED"/>
    <property type="match status" value="1"/>
</dbReference>
<reference evidence="13 14" key="1">
    <citation type="submission" date="2018-06" db="EMBL/GenBank/DDBJ databases">
        <title>Genomic Encyclopedia of Type Strains, Phase III (KMG-III): the genomes of soil and plant-associated and newly described type strains.</title>
        <authorList>
            <person name="Whitman W."/>
        </authorList>
    </citation>
    <scope>NUCLEOTIDE SEQUENCE [LARGE SCALE GENOMIC DNA]</scope>
    <source>
        <strain evidence="13 14">CECT 7945</strain>
    </source>
</reference>
<evidence type="ECO:0000259" key="12">
    <source>
        <dbReference type="SMART" id="SM01008"/>
    </source>
</evidence>
<dbReference type="FunFam" id="3.30.365.10:FF:000002">
    <property type="entry name" value="Xanthine dehydrogenase oxidase"/>
    <property type="match status" value="1"/>
</dbReference>
<dbReference type="SMART" id="SM01008">
    <property type="entry name" value="Ald_Xan_dh_C"/>
    <property type="match status" value="1"/>
</dbReference>
<comment type="cofactor">
    <cofactor evidence="2">
        <name>FAD</name>
        <dbReference type="ChEBI" id="CHEBI:57692"/>
    </cofactor>
</comment>
<dbReference type="Proteomes" id="UP000248054">
    <property type="component" value="Unassembled WGS sequence"/>
</dbReference>
<keyword evidence="8" id="KW-0408">Iron</keyword>
<dbReference type="SUPFAM" id="SSF54665">
    <property type="entry name" value="CO dehydrogenase molybdoprotein N-domain-like"/>
    <property type="match status" value="1"/>
</dbReference>
<keyword evidence="4" id="KW-0500">Molybdenum</keyword>
<comment type="caution">
    <text evidence="13">The sequence shown here is derived from an EMBL/GenBank/DDBJ whole genome shotgun (WGS) entry which is preliminary data.</text>
</comment>
<keyword evidence="5" id="KW-0001">2Fe-2S</keyword>
<evidence type="ECO:0000256" key="6">
    <source>
        <dbReference type="ARBA" id="ARBA00022723"/>
    </source>
</evidence>
<evidence type="ECO:0000256" key="10">
    <source>
        <dbReference type="ARBA" id="ARBA00034078"/>
    </source>
</evidence>
<evidence type="ECO:0000256" key="9">
    <source>
        <dbReference type="ARBA" id="ARBA00023014"/>
    </source>
</evidence>
<organism evidence="13 14">
    <name type="scientific">Winogradskyella epiphytica</name>
    <dbReference type="NCBI Taxonomy" id="262005"/>
    <lineage>
        <taxon>Bacteria</taxon>
        <taxon>Pseudomonadati</taxon>
        <taxon>Bacteroidota</taxon>
        <taxon>Flavobacteriia</taxon>
        <taxon>Flavobacteriales</taxon>
        <taxon>Flavobacteriaceae</taxon>
        <taxon>Winogradskyella</taxon>
    </lineage>
</organism>
<keyword evidence="7" id="KW-0560">Oxidoreductase</keyword>
<comment type="similarity">
    <text evidence="3">Belongs to the xanthine dehydrogenase family.</text>
</comment>
<sequence length="775" mass="85425">MHKKKTYTALESKKNEVSNALKKSIRNLDSYTHVRGESLYVDDVNIRQGTFHAVVFNSPKAHGKIKHIDYSKAEALEGVERIFTYKDIPGENQIGGIIADEPLFAEDEVHFWGMPIALIVAESEFIARKARQLIDIEIEDLPVITTAKDAKEKGSFINAPRSFSLGDTEKAFEECDYVFEGETFSNGQEHLYIEAQGAYAEPLENGNIKITSSTQGPTAVQATAARVLGVAMHKIEIDVTRLGGGFGGKEDQATPYAVMTALATYHLNQSVKLILNRHDDLRMTGKRHPYESSYKIGLSKDLKILAYQAEFLQNSGAAADLSPAIAERTLFHATNSYFIPNVSTTVLSCKTNLPPNTAFRGFGGPQGMFVIESAIAKAASEIGVSPREIQEANLLEENDEFYYGQIAKQVEAKNAWHSAKTLFNIEALEKEVEDFNLKNKNFKKGLALMPITFGISFTNTPMNHARALVHIYLDGSVGISTAAVEMGQGVNTKIMQVAAHVFSIPIEKIKIESTNTTRVANTSPSAASATADLNGKATLKACKALLERLKKVASEELNAPEKDIHLKDEFVYVNDKKSTLNWTELISKTMLKRVALTENAHYATPEIHFDKTKEKGHPFAYHVYGTAIVTTTVDCTRGTYEFDSVKIIHDYGKSMSEGIDLGQVEGGLVQGIGWMTLEEIAYNEDGRLLSNALSTYKVPDVFSVPKSIEAIPLETQGHEQAILKSKAVGEPPLMYGIGAYFALQNAIKAFNPNYKLEFHAPMTAEKVLMALYQNP</sequence>
<gene>
    <name evidence="13" type="ORF">DFQ11_101240</name>
</gene>
<evidence type="ECO:0000256" key="5">
    <source>
        <dbReference type="ARBA" id="ARBA00022714"/>
    </source>
</evidence>
<evidence type="ECO:0000256" key="11">
    <source>
        <dbReference type="ARBA" id="ARBA00053029"/>
    </source>
</evidence>
<evidence type="ECO:0000313" key="13">
    <source>
        <dbReference type="EMBL" id="PYE82812.1"/>
    </source>
</evidence>
<keyword evidence="14" id="KW-1185">Reference proteome</keyword>
<dbReference type="GO" id="GO:0005506">
    <property type="term" value="F:iron ion binding"/>
    <property type="evidence" value="ECO:0007669"/>
    <property type="project" value="InterPro"/>
</dbReference>
<dbReference type="InterPro" id="IPR037165">
    <property type="entry name" value="AldOxase/xan_DH_Mopterin-bd_sf"/>
</dbReference>
<dbReference type="RefSeq" id="WP_110473801.1">
    <property type="nucleotide sequence ID" value="NZ_BMWQ01000001.1"/>
</dbReference>
<evidence type="ECO:0000256" key="7">
    <source>
        <dbReference type="ARBA" id="ARBA00023002"/>
    </source>
</evidence>
<evidence type="ECO:0000256" key="3">
    <source>
        <dbReference type="ARBA" id="ARBA00006849"/>
    </source>
</evidence>
<evidence type="ECO:0000313" key="14">
    <source>
        <dbReference type="Proteomes" id="UP000248054"/>
    </source>
</evidence>
<evidence type="ECO:0000256" key="2">
    <source>
        <dbReference type="ARBA" id="ARBA00001974"/>
    </source>
</evidence>
<dbReference type="InterPro" id="IPR036856">
    <property type="entry name" value="Ald_Oxase/Xan_DH_a/b_sf"/>
</dbReference>
<dbReference type="Pfam" id="PF20256">
    <property type="entry name" value="MoCoBD_2"/>
    <property type="match status" value="1"/>
</dbReference>